<sequence length="193" mass="21714">MSRPVFPFHAPDISALARSLSTQLAKQWAEHAQPPSHVQLLNMLARAVGQQNFQQFRAQAQAAPVPVLPTIAADPAAKRAAQVQLPAADVLRLLRHFDAQGRLLRWPGKFSEQLPCLWVVCRQIPTQREMSERAINEYIKRAECFGDHVLLRRELVNYGLLTRTPDGKVYRRIEQAVPEAIQALLAAVQCREA</sequence>
<keyword evidence="3" id="KW-1185">Reference proteome</keyword>
<dbReference type="EMBL" id="FPKR01000007">
    <property type="protein sequence ID" value="SFZ76666.1"/>
    <property type="molecule type" value="Genomic_DNA"/>
</dbReference>
<dbReference type="RefSeq" id="WP_072428564.1">
    <property type="nucleotide sequence ID" value="NZ_FPKR01000007.1"/>
</dbReference>
<protein>
    <recommendedName>
        <fullName evidence="1">DUF2087 domain-containing protein</fullName>
    </recommendedName>
</protein>
<dbReference type="Pfam" id="PF09860">
    <property type="entry name" value="DUF2087"/>
    <property type="match status" value="1"/>
</dbReference>
<evidence type="ECO:0000313" key="3">
    <source>
        <dbReference type="Proteomes" id="UP000186513"/>
    </source>
</evidence>
<feature type="domain" description="DUF2087" evidence="1">
    <location>
        <begin position="102"/>
        <end position="172"/>
    </location>
</feature>
<evidence type="ECO:0000259" key="1">
    <source>
        <dbReference type="Pfam" id="PF09860"/>
    </source>
</evidence>
<dbReference type="AlphaFoldDB" id="A0A1K2HK70"/>
<proteinExistence type="predicted"/>
<dbReference type="OrthoDB" id="6867569at2"/>
<gene>
    <name evidence="2" type="ORF">SAMN02745887_02058</name>
</gene>
<evidence type="ECO:0000313" key="2">
    <source>
        <dbReference type="EMBL" id="SFZ76666.1"/>
    </source>
</evidence>
<dbReference type="STRING" id="1121279.SAMN02745887_02058"/>
<reference evidence="2 3" key="1">
    <citation type="submission" date="2016-11" db="EMBL/GenBank/DDBJ databases">
        <authorList>
            <person name="Jaros S."/>
            <person name="Januszkiewicz K."/>
            <person name="Wedrychowicz H."/>
        </authorList>
    </citation>
    <scope>NUCLEOTIDE SEQUENCE [LARGE SCALE GENOMIC DNA]</scope>
    <source>
        <strain evidence="2 3">DSM 18899</strain>
    </source>
</reference>
<accession>A0A1K2HK70</accession>
<dbReference type="Proteomes" id="UP000186513">
    <property type="component" value="Unassembled WGS sequence"/>
</dbReference>
<name>A0A1K2HK70_9NEIS</name>
<dbReference type="InterPro" id="IPR018656">
    <property type="entry name" value="DUF2087"/>
</dbReference>
<organism evidence="2 3">
    <name type="scientific">Chitinimonas taiwanensis DSM 18899</name>
    <dbReference type="NCBI Taxonomy" id="1121279"/>
    <lineage>
        <taxon>Bacteria</taxon>
        <taxon>Pseudomonadati</taxon>
        <taxon>Pseudomonadota</taxon>
        <taxon>Betaproteobacteria</taxon>
        <taxon>Neisseriales</taxon>
        <taxon>Chitinibacteraceae</taxon>
        <taxon>Chitinimonas</taxon>
    </lineage>
</organism>